<comment type="caution">
    <text evidence="2">The sequence shown here is derived from an EMBL/GenBank/DDBJ whole genome shotgun (WGS) entry which is preliminary data.</text>
</comment>
<feature type="domain" description="GST N-terminal" evidence="1">
    <location>
        <begin position="2"/>
        <end position="77"/>
    </location>
</feature>
<dbReference type="InterPro" id="IPR051548">
    <property type="entry name" value="Grx-like_ET"/>
</dbReference>
<dbReference type="SUPFAM" id="SSF52833">
    <property type="entry name" value="Thioredoxin-like"/>
    <property type="match status" value="1"/>
</dbReference>
<dbReference type="Pfam" id="PF00462">
    <property type="entry name" value="Glutaredoxin"/>
    <property type="match status" value="1"/>
</dbReference>
<dbReference type="PROSITE" id="PS00195">
    <property type="entry name" value="GLUTAREDOXIN_1"/>
    <property type="match status" value="1"/>
</dbReference>
<dbReference type="GO" id="GO:0009055">
    <property type="term" value="F:electron transfer activity"/>
    <property type="evidence" value="ECO:0007669"/>
    <property type="project" value="TreeGrafter"/>
</dbReference>
<keyword evidence="3" id="KW-1185">Reference proteome</keyword>
<protein>
    <submittedName>
        <fullName evidence="2">Glutaredoxin family protein</fullName>
    </submittedName>
</protein>
<organism evidence="2 3">
    <name type="scientific">Ureibacillus terrenus</name>
    <dbReference type="NCBI Taxonomy" id="118246"/>
    <lineage>
        <taxon>Bacteria</taxon>
        <taxon>Bacillati</taxon>
        <taxon>Bacillota</taxon>
        <taxon>Bacilli</taxon>
        <taxon>Bacillales</taxon>
        <taxon>Caryophanaceae</taxon>
        <taxon>Ureibacillus</taxon>
    </lineage>
</organism>
<dbReference type="RefSeq" id="WP_141601867.1">
    <property type="nucleotide sequence ID" value="NZ_JARMSB010000027.1"/>
</dbReference>
<dbReference type="NCBIfam" id="TIGR02196">
    <property type="entry name" value="GlrX_YruB"/>
    <property type="match status" value="1"/>
</dbReference>
<dbReference type="Proteomes" id="UP000315753">
    <property type="component" value="Unassembled WGS sequence"/>
</dbReference>
<dbReference type="PROSITE" id="PS51354">
    <property type="entry name" value="GLUTAREDOXIN_2"/>
    <property type="match status" value="1"/>
</dbReference>
<proteinExistence type="predicted"/>
<dbReference type="PROSITE" id="PS50404">
    <property type="entry name" value="GST_NTER"/>
    <property type="match status" value="1"/>
</dbReference>
<dbReference type="InterPro" id="IPR036249">
    <property type="entry name" value="Thioredoxin-like_sf"/>
</dbReference>
<name>A0A540V398_9BACL</name>
<accession>A0A540V398</accession>
<dbReference type="OrthoDB" id="9795531at2"/>
<dbReference type="PANTHER" id="PTHR34386:SF1">
    <property type="entry name" value="GLUTAREDOXIN-LIKE PROTEIN NRDH"/>
    <property type="match status" value="1"/>
</dbReference>
<evidence type="ECO:0000259" key="1">
    <source>
        <dbReference type="PROSITE" id="PS50404"/>
    </source>
</evidence>
<dbReference type="PANTHER" id="PTHR34386">
    <property type="entry name" value="GLUTAREDOXIN"/>
    <property type="match status" value="1"/>
</dbReference>
<evidence type="ECO:0000313" key="2">
    <source>
        <dbReference type="EMBL" id="TQE91216.1"/>
    </source>
</evidence>
<dbReference type="GO" id="GO:0045454">
    <property type="term" value="P:cell redox homeostasis"/>
    <property type="evidence" value="ECO:0007669"/>
    <property type="project" value="TreeGrafter"/>
</dbReference>
<reference evidence="2 3" key="1">
    <citation type="submission" date="2019-06" db="EMBL/GenBank/DDBJ databases">
        <title>Genome sequence of Ureibacillus terrenus.</title>
        <authorList>
            <person name="Maclea K.S."/>
            <person name="Simoes M."/>
        </authorList>
    </citation>
    <scope>NUCLEOTIDE SEQUENCE [LARGE SCALE GENOMIC DNA]</scope>
    <source>
        <strain evidence="2 3">ATCC BAA-384</strain>
    </source>
</reference>
<dbReference type="CDD" id="cd02976">
    <property type="entry name" value="NrdH"/>
    <property type="match status" value="1"/>
</dbReference>
<evidence type="ECO:0000313" key="3">
    <source>
        <dbReference type="Proteomes" id="UP000315753"/>
    </source>
</evidence>
<dbReference type="InterPro" id="IPR011767">
    <property type="entry name" value="GLR_AS"/>
</dbReference>
<dbReference type="InterPro" id="IPR011911">
    <property type="entry name" value="GlrX_YruB"/>
</dbReference>
<dbReference type="InterPro" id="IPR002109">
    <property type="entry name" value="Glutaredoxin"/>
</dbReference>
<gene>
    <name evidence="2" type="ORF">FKZ59_06110</name>
</gene>
<dbReference type="AlphaFoldDB" id="A0A540V398"/>
<dbReference type="InterPro" id="IPR004045">
    <property type="entry name" value="Glutathione_S-Trfase_N"/>
</dbReference>
<sequence length="77" mass="8791">MKNVTVYTTNSCPYCVMVKNFLKQQNIPYREINVEMNPQAMFELVNKTGQMGVPQIEIDGQWIVGFNPHAIMQALAN</sequence>
<dbReference type="Gene3D" id="3.40.30.10">
    <property type="entry name" value="Glutaredoxin"/>
    <property type="match status" value="1"/>
</dbReference>
<dbReference type="EMBL" id="VIGD01000006">
    <property type="protein sequence ID" value="TQE91216.1"/>
    <property type="molecule type" value="Genomic_DNA"/>
</dbReference>